<reference evidence="1" key="1">
    <citation type="submission" date="2014-09" db="EMBL/GenBank/DDBJ databases">
        <authorList>
            <person name="Magalhaes I.L.F."/>
            <person name="Oliveira U."/>
            <person name="Santos F.R."/>
            <person name="Vidigal T.H.D.A."/>
            <person name="Brescovit A.D."/>
            <person name="Santos A.J."/>
        </authorList>
    </citation>
    <scope>NUCLEOTIDE SEQUENCE</scope>
    <source>
        <tissue evidence="1">Shoot tissue taken approximately 20 cm above the soil surface</tissue>
    </source>
</reference>
<dbReference type="EMBL" id="GBRH01221309">
    <property type="protein sequence ID" value="JAD76586.1"/>
    <property type="molecule type" value="Transcribed_RNA"/>
</dbReference>
<dbReference type="AlphaFoldDB" id="A0A0A9CLZ6"/>
<proteinExistence type="predicted"/>
<evidence type="ECO:0000313" key="1">
    <source>
        <dbReference type="EMBL" id="JAD76586.1"/>
    </source>
</evidence>
<name>A0A0A9CLZ6_ARUDO</name>
<protein>
    <submittedName>
        <fullName evidence="1">Uncharacterized protein</fullName>
    </submittedName>
</protein>
<reference evidence="1" key="2">
    <citation type="journal article" date="2015" name="Data Brief">
        <title>Shoot transcriptome of the giant reed, Arundo donax.</title>
        <authorList>
            <person name="Barrero R.A."/>
            <person name="Guerrero F.D."/>
            <person name="Moolhuijzen P."/>
            <person name="Goolsby J.A."/>
            <person name="Tidwell J."/>
            <person name="Bellgard S.E."/>
            <person name="Bellgard M.I."/>
        </authorList>
    </citation>
    <scope>NUCLEOTIDE SEQUENCE</scope>
    <source>
        <tissue evidence="1">Shoot tissue taken approximately 20 cm above the soil surface</tissue>
    </source>
</reference>
<organism evidence="1">
    <name type="scientific">Arundo donax</name>
    <name type="common">Giant reed</name>
    <name type="synonym">Donax arundinaceus</name>
    <dbReference type="NCBI Taxonomy" id="35708"/>
    <lineage>
        <taxon>Eukaryota</taxon>
        <taxon>Viridiplantae</taxon>
        <taxon>Streptophyta</taxon>
        <taxon>Embryophyta</taxon>
        <taxon>Tracheophyta</taxon>
        <taxon>Spermatophyta</taxon>
        <taxon>Magnoliopsida</taxon>
        <taxon>Liliopsida</taxon>
        <taxon>Poales</taxon>
        <taxon>Poaceae</taxon>
        <taxon>PACMAD clade</taxon>
        <taxon>Arundinoideae</taxon>
        <taxon>Arundineae</taxon>
        <taxon>Arundo</taxon>
    </lineage>
</organism>
<sequence length="124" mass="12858">MAVAFITSCLWTVPKLQPMTGTSMEGLFKCSTIASRVPTLDACTQTPSLQVLILLISCIAVPSSFSPLPFSLSGLKALLISCIAAASYCSRSSSGFTTITEVPAIACCNPRATIFTPCAALSSS</sequence>
<accession>A0A0A9CLZ6</accession>